<evidence type="ECO:0000313" key="3">
    <source>
        <dbReference type="WBParaSite" id="jg17504"/>
    </source>
</evidence>
<protein>
    <submittedName>
        <fullName evidence="3">Uncharacterized protein</fullName>
    </submittedName>
</protein>
<keyword evidence="2" id="KW-1185">Reference proteome</keyword>
<evidence type="ECO:0000313" key="2">
    <source>
        <dbReference type="Proteomes" id="UP000887574"/>
    </source>
</evidence>
<accession>A0A915DAY4</accession>
<sequence>MSMLEHEIVPDKRNLRGRNQSLLWIFFSNRPVSSCQSCSEWKIVKQLNSLEEKDVGEEGSPPSQRIHCAEES</sequence>
<name>A0A915DAY4_9BILA</name>
<evidence type="ECO:0000256" key="1">
    <source>
        <dbReference type="SAM" id="MobiDB-lite"/>
    </source>
</evidence>
<dbReference type="WBParaSite" id="jg17504">
    <property type="protein sequence ID" value="jg17504"/>
    <property type="gene ID" value="jg17504"/>
</dbReference>
<dbReference type="AlphaFoldDB" id="A0A915DAY4"/>
<organism evidence="2 3">
    <name type="scientific">Ditylenchus dipsaci</name>
    <dbReference type="NCBI Taxonomy" id="166011"/>
    <lineage>
        <taxon>Eukaryota</taxon>
        <taxon>Metazoa</taxon>
        <taxon>Ecdysozoa</taxon>
        <taxon>Nematoda</taxon>
        <taxon>Chromadorea</taxon>
        <taxon>Rhabditida</taxon>
        <taxon>Tylenchina</taxon>
        <taxon>Tylenchomorpha</taxon>
        <taxon>Sphaerularioidea</taxon>
        <taxon>Anguinidae</taxon>
        <taxon>Anguininae</taxon>
        <taxon>Ditylenchus</taxon>
    </lineage>
</organism>
<dbReference type="Proteomes" id="UP000887574">
    <property type="component" value="Unplaced"/>
</dbReference>
<reference evidence="3" key="1">
    <citation type="submission" date="2022-11" db="UniProtKB">
        <authorList>
            <consortium name="WormBaseParasite"/>
        </authorList>
    </citation>
    <scope>IDENTIFICATION</scope>
</reference>
<proteinExistence type="predicted"/>
<feature type="region of interest" description="Disordered" evidence="1">
    <location>
        <begin position="52"/>
        <end position="72"/>
    </location>
</feature>